<protein>
    <recommendedName>
        <fullName evidence="3">EF-hand domain-containing protein</fullName>
    </recommendedName>
</protein>
<dbReference type="Pfam" id="PF13202">
    <property type="entry name" value="EF-hand_5"/>
    <property type="match status" value="3"/>
</dbReference>
<proteinExistence type="predicted"/>
<keyword evidence="5" id="KW-1185">Reference proteome</keyword>
<accession>A0ABV6ZUK8</accession>
<dbReference type="InterPro" id="IPR002048">
    <property type="entry name" value="EF_hand_dom"/>
</dbReference>
<evidence type="ECO:0000259" key="3">
    <source>
        <dbReference type="Pfam" id="PF13202"/>
    </source>
</evidence>
<feature type="domain" description="EF-hand" evidence="3">
    <location>
        <begin position="48"/>
        <end position="63"/>
    </location>
</feature>
<feature type="chain" id="PRO_5046123341" description="EF-hand domain-containing protein" evidence="2">
    <location>
        <begin position="23"/>
        <end position="187"/>
    </location>
</feature>
<evidence type="ECO:0000313" key="5">
    <source>
        <dbReference type="Proteomes" id="UP001595379"/>
    </source>
</evidence>
<dbReference type="Gene3D" id="1.10.238.10">
    <property type="entry name" value="EF-hand"/>
    <property type="match status" value="2"/>
</dbReference>
<comment type="caution">
    <text evidence="4">The sequence shown here is derived from an EMBL/GenBank/DDBJ whole genome shotgun (WGS) entry which is preliminary data.</text>
</comment>
<dbReference type="InterPro" id="IPR018247">
    <property type="entry name" value="EF_Hand_1_Ca_BS"/>
</dbReference>
<feature type="signal peptide" evidence="2">
    <location>
        <begin position="1"/>
        <end position="22"/>
    </location>
</feature>
<organism evidence="4 5">
    <name type="scientific">Hyphobacterium vulgare</name>
    <dbReference type="NCBI Taxonomy" id="1736751"/>
    <lineage>
        <taxon>Bacteria</taxon>
        <taxon>Pseudomonadati</taxon>
        <taxon>Pseudomonadota</taxon>
        <taxon>Alphaproteobacteria</taxon>
        <taxon>Maricaulales</taxon>
        <taxon>Maricaulaceae</taxon>
        <taxon>Hyphobacterium</taxon>
    </lineage>
</organism>
<dbReference type="SUPFAM" id="SSF47473">
    <property type="entry name" value="EF-hand"/>
    <property type="match status" value="1"/>
</dbReference>
<reference evidence="5" key="1">
    <citation type="journal article" date="2019" name="Int. J. Syst. Evol. Microbiol.">
        <title>The Global Catalogue of Microorganisms (GCM) 10K type strain sequencing project: providing services to taxonomists for standard genome sequencing and annotation.</title>
        <authorList>
            <consortium name="The Broad Institute Genomics Platform"/>
            <consortium name="The Broad Institute Genome Sequencing Center for Infectious Disease"/>
            <person name="Wu L."/>
            <person name="Ma J."/>
        </authorList>
    </citation>
    <scope>NUCLEOTIDE SEQUENCE [LARGE SCALE GENOMIC DNA]</scope>
    <source>
        <strain evidence="5">KCTC 52487</strain>
    </source>
</reference>
<name>A0ABV6ZUK8_9PROT</name>
<dbReference type="Proteomes" id="UP001595379">
    <property type="component" value="Unassembled WGS sequence"/>
</dbReference>
<keyword evidence="2" id="KW-0732">Signal</keyword>
<evidence type="ECO:0000256" key="1">
    <source>
        <dbReference type="SAM" id="MobiDB-lite"/>
    </source>
</evidence>
<feature type="region of interest" description="Disordered" evidence="1">
    <location>
        <begin position="98"/>
        <end position="187"/>
    </location>
</feature>
<dbReference type="RefSeq" id="WP_343164024.1">
    <property type="nucleotide sequence ID" value="NZ_JBHRSV010000001.1"/>
</dbReference>
<feature type="domain" description="EF-hand" evidence="3">
    <location>
        <begin position="151"/>
        <end position="167"/>
    </location>
</feature>
<dbReference type="EMBL" id="JBHRSV010000001">
    <property type="protein sequence ID" value="MFC2925145.1"/>
    <property type="molecule type" value="Genomic_DNA"/>
</dbReference>
<sequence>MTKSFLMIAGAAGLAMSLTAVADAQHRGMRGHHGGPGGGQAMHGLMMLRAADANGDNTITRAEVDQLQAEMFTWMDRNDDGVLSSADRSPMHQRLAAMRDEQAGTGAGDRPRGRMGRRGPGGPGGDPARMDANGDGQVTREEFMSRGAPGFERLDANSDGSVTPDELDAALEQGRERREERVFWWRD</sequence>
<feature type="compositionally biased region" description="Basic and acidic residues" evidence="1">
    <location>
        <begin position="173"/>
        <end position="187"/>
    </location>
</feature>
<dbReference type="PROSITE" id="PS00018">
    <property type="entry name" value="EF_HAND_1"/>
    <property type="match status" value="2"/>
</dbReference>
<feature type="domain" description="EF-hand" evidence="3">
    <location>
        <begin position="129"/>
        <end position="144"/>
    </location>
</feature>
<evidence type="ECO:0000256" key="2">
    <source>
        <dbReference type="SAM" id="SignalP"/>
    </source>
</evidence>
<gene>
    <name evidence="4" type="ORF">ACFOOR_03405</name>
</gene>
<dbReference type="InterPro" id="IPR011992">
    <property type="entry name" value="EF-hand-dom_pair"/>
</dbReference>
<evidence type="ECO:0000313" key="4">
    <source>
        <dbReference type="EMBL" id="MFC2925145.1"/>
    </source>
</evidence>